<keyword evidence="2" id="KW-1185">Reference proteome</keyword>
<reference evidence="1" key="1">
    <citation type="submission" date="2021-06" db="EMBL/GenBank/DDBJ databases">
        <authorList>
            <person name="Kallberg Y."/>
            <person name="Tangrot J."/>
            <person name="Rosling A."/>
        </authorList>
    </citation>
    <scope>NUCLEOTIDE SEQUENCE</scope>
    <source>
        <strain evidence="1">MA461A</strain>
    </source>
</reference>
<organism evidence="1 2">
    <name type="scientific">Racocetra persica</name>
    <dbReference type="NCBI Taxonomy" id="160502"/>
    <lineage>
        <taxon>Eukaryota</taxon>
        <taxon>Fungi</taxon>
        <taxon>Fungi incertae sedis</taxon>
        <taxon>Mucoromycota</taxon>
        <taxon>Glomeromycotina</taxon>
        <taxon>Glomeromycetes</taxon>
        <taxon>Diversisporales</taxon>
        <taxon>Gigasporaceae</taxon>
        <taxon>Racocetra</taxon>
    </lineage>
</organism>
<feature type="non-terminal residue" evidence="1">
    <location>
        <position position="1"/>
    </location>
</feature>
<feature type="non-terminal residue" evidence="1">
    <location>
        <position position="56"/>
    </location>
</feature>
<dbReference type="EMBL" id="CAJVQC010115900">
    <property type="protein sequence ID" value="CAG8836855.1"/>
    <property type="molecule type" value="Genomic_DNA"/>
</dbReference>
<name>A0ACA9SE09_9GLOM</name>
<comment type="caution">
    <text evidence="1">The sequence shown here is derived from an EMBL/GenBank/DDBJ whole genome shotgun (WGS) entry which is preliminary data.</text>
</comment>
<dbReference type="Proteomes" id="UP000789920">
    <property type="component" value="Unassembled WGS sequence"/>
</dbReference>
<evidence type="ECO:0000313" key="2">
    <source>
        <dbReference type="Proteomes" id="UP000789920"/>
    </source>
</evidence>
<accession>A0ACA9SE09</accession>
<sequence length="56" mass="6650">CTDAETFAGRERCLLGFIFTYFKSHQPQYTYLQASMLAYTYINLLEMLQRFDPNEV</sequence>
<gene>
    <name evidence="1" type="ORF">RPERSI_LOCUS30076</name>
</gene>
<evidence type="ECO:0000313" key="1">
    <source>
        <dbReference type="EMBL" id="CAG8836855.1"/>
    </source>
</evidence>
<protein>
    <submittedName>
        <fullName evidence="1">4170_t:CDS:1</fullName>
    </submittedName>
</protein>
<proteinExistence type="predicted"/>